<keyword evidence="2" id="KW-1185">Reference proteome</keyword>
<proteinExistence type="predicted"/>
<evidence type="ECO:0000313" key="1">
    <source>
        <dbReference type="EMBL" id="KAH7852209.1"/>
    </source>
</evidence>
<accession>A0ACB7YGD3</accession>
<organism evidence="1 2">
    <name type="scientific">Vaccinium darrowii</name>
    <dbReference type="NCBI Taxonomy" id="229202"/>
    <lineage>
        <taxon>Eukaryota</taxon>
        <taxon>Viridiplantae</taxon>
        <taxon>Streptophyta</taxon>
        <taxon>Embryophyta</taxon>
        <taxon>Tracheophyta</taxon>
        <taxon>Spermatophyta</taxon>
        <taxon>Magnoliopsida</taxon>
        <taxon>eudicotyledons</taxon>
        <taxon>Gunneridae</taxon>
        <taxon>Pentapetalae</taxon>
        <taxon>asterids</taxon>
        <taxon>Ericales</taxon>
        <taxon>Ericaceae</taxon>
        <taxon>Vaccinioideae</taxon>
        <taxon>Vaccinieae</taxon>
        <taxon>Vaccinium</taxon>
    </lineage>
</organism>
<protein>
    <submittedName>
        <fullName evidence="1">Uncharacterized protein</fullName>
    </submittedName>
</protein>
<sequence length="300" mass="32805">MLETLSLSGNSLTGRLVPALGFLTSLRHLDLSQNQFYGPILARINDLWGLEYMNLWCNNFTGRFPDGIQNLQQLKVLDFHSNGLSGDIGELFAGIRNVEYLDLSYNMFYGTVDLDLENVSSLAKILKYLNLSHNKLSGGFFGNEIVQLFRNLQVLDLGGNLVSGELPSFGSLVNLRVLRLGSNQLYGEIPVELLGSLIPLEELDLSDNGFSGPINVINSTSLSMLNLSSNALSGSLPSTVGRCIIVDFSSNMPSGDVSAMQDWGASLEILDLSPNKFSRSIPDLTSKFQNLTSLIMKNNS</sequence>
<dbReference type="EMBL" id="CM037158">
    <property type="protein sequence ID" value="KAH7852209.1"/>
    <property type="molecule type" value="Genomic_DNA"/>
</dbReference>
<dbReference type="Proteomes" id="UP000828048">
    <property type="component" value="Chromosome 8"/>
</dbReference>
<evidence type="ECO:0000313" key="2">
    <source>
        <dbReference type="Proteomes" id="UP000828048"/>
    </source>
</evidence>
<gene>
    <name evidence="1" type="ORF">Vadar_021827</name>
</gene>
<name>A0ACB7YGD3_9ERIC</name>
<reference evidence="1 2" key="1">
    <citation type="journal article" date="2021" name="Hortic Res">
        <title>High-quality reference genome and annotation aids understanding of berry development for evergreen blueberry (Vaccinium darrowii).</title>
        <authorList>
            <person name="Yu J."/>
            <person name="Hulse-Kemp A.M."/>
            <person name="Babiker E."/>
            <person name="Staton M."/>
        </authorList>
    </citation>
    <scope>NUCLEOTIDE SEQUENCE [LARGE SCALE GENOMIC DNA]</scope>
    <source>
        <strain evidence="2">cv. NJ 8807/NJ 8810</strain>
        <tissue evidence="1">Young leaf</tissue>
    </source>
</reference>
<comment type="caution">
    <text evidence="1">The sequence shown here is derived from an EMBL/GenBank/DDBJ whole genome shotgun (WGS) entry which is preliminary data.</text>
</comment>